<reference evidence="2 3" key="1">
    <citation type="journal article" date="2015" name="Genome Biol. Evol.">
        <title>Phylogenomic analyses indicate that early fungi evolved digesting cell walls of algal ancestors of land plants.</title>
        <authorList>
            <person name="Chang Y."/>
            <person name="Wang S."/>
            <person name="Sekimoto S."/>
            <person name="Aerts A.L."/>
            <person name="Choi C."/>
            <person name="Clum A."/>
            <person name="LaButti K.M."/>
            <person name="Lindquist E.A."/>
            <person name="Yee Ngan C."/>
            <person name="Ohm R.A."/>
            <person name="Salamov A.A."/>
            <person name="Grigoriev I.V."/>
            <person name="Spatafora J.W."/>
            <person name="Berbee M.L."/>
        </authorList>
    </citation>
    <scope>NUCLEOTIDE SEQUENCE [LARGE SCALE GENOMIC DNA]</scope>
    <source>
        <strain evidence="2 3">JEL478</strain>
    </source>
</reference>
<dbReference type="Proteomes" id="UP000070544">
    <property type="component" value="Unassembled WGS sequence"/>
</dbReference>
<keyword evidence="1" id="KW-1133">Transmembrane helix</keyword>
<evidence type="ECO:0000313" key="3">
    <source>
        <dbReference type="Proteomes" id="UP000070544"/>
    </source>
</evidence>
<keyword evidence="1" id="KW-0812">Transmembrane</keyword>
<dbReference type="OrthoDB" id="10368529at2759"/>
<dbReference type="EMBL" id="KQ965809">
    <property type="protein sequence ID" value="KXS11109.1"/>
    <property type="molecule type" value="Genomic_DNA"/>
</dbReference>
<evidence type="ECO:0000256" key="1">
    <source>
        <dbReference type="SAM" id="Phobius"/>
    </source>
</evidence>
<gene>
    <name evidence="2" type="ORF">M427DRAFT_36296</name>
</gene>
<evidence type="ECO:0000313" key="2">
    <source>
        <dbReference type="EMBL" id="KXS11109.1"/>
    </source>
</evidence>
<organism evidence="2 3">
    <name type="scientific">Gonapodya prolifera (strain JEL478)</name>
    <name type="common">Monoblepharis prolifera</name>
    <dbReference type="NCBI Taxonomy" id="1344416"/>
    <lineage>
        <taxon>Eukaryota</taxon>
        <taxon>Fungi</taxon>
        <taxon>Fungi incertae sedis</taxon>
        <taxon>Chytridiomycota</taxon>
        <taxon>Chytridiomycota incertae sedis</taxon>
        <taxon>Monoblepharidomycetes</taxon>
        <taxon>Monoblepharidales</taxon>
        <taxon>Gonapodyaceae</taxon>
        <taxon>Gonapodya</taxon>
    </lineage>
</organism>
<name>A0A139A361_GONPJ</name>
<keyword evidence="1" id="KW-0472">Membrane</keyword>
<proteinExistence type="predicted"/>
<accession>A0A139A361</accession>
<keyword evidence="3" id="KW-1185">Reference proteome</keyword>
<protein>
    <submittedName>
        <fullName evidence="2">Uncharacterized protein</fullName>
    </submittedName>
</protein>
<feature type="transmembrane region" description="Helical" evidence="1">
    <location>
        <begin position="192"/>
        <end position="214"/>
    </location>
</feature>
<sequence>MPKNVPQIFGPTVYPDEIVQPMYMGLYDTRGVQVGTSYFSFSVQIFSSMLDSVKGSATPNSLFYVVSSQGEVLAISGLGNSTMQSKILKKAIDPTRGVFALNTIFDYDASSFPLLNLSASAILAYSGGNLSTPFADRTWQTGDYLVTVTTKVVWSYRYIVVTAAPLQDYLGDTINLAANLKADGVRSMIQDIVSAIAVVVFMSFSAVTFVLFFIEKPMRDVLSTMKKATKLGNWKARFSIVSEIHGLQNTFKEMVIVFADALKSPPDQEFSYRRDIWA</sequence>
<dbReference type="AlphaFoldDB" id="A0A139A361"/>